<dbReference type="AlphaFoldDB" id="A0AAD8RL87"/>
<feature type="compositionally biased region" description="Acidic residues" evidence="1">
    <location>
        <begin position="191"/>
        <end position="200"/>
    </location>
</feature>
<feature type="region of interest" description="Disordered" evidence="1">
    <location>
        <begin position="186"/>
        <end position="239"/>
    </location>
</feature>
<dbReference type="Proteomes" id="UP001231189">
    <property type="component" value="Unassembled WGS sequence"/>
</dbReference>
<evidence type="ECO:0000259" key="2">
    <source>
        <dbReference type="Pfam" id="PF03732"/>
    </source>
</evidence>
<dbReference type="Pfam" id="PF03732">
    <property type="entry name" value="Retrotrans_gag"/>
    <property type="match status" value="1"/>
</dbReference>
<dbReference type="InterPro" id="IPR005162">
    <property type="entry name" value="Retrotrans_gag_dom"/>
</dbReference>
<proteinExistence type="predicted"/>
<evidence type="ECO:0000313" key="4">
    <source>
        <dbReference type="Proteomes" id="UP001231189"/>
    </source>
</evidence>
<sequence length="411" mass="47505">MLVANDICRDAVAGEGDRMVAANEAATSYVFHASMDYPMLVAGDFLHAIWSMDILLETSVAQERPESLEATHANAMMRTSLPHYYLRHYQLKMNLLCSSSPMNDNKIVNQENKNSADIITWREYEALRNEMRREFRTKDDELKSTVDEIKQTLDATNVTVTGLSDQMTDIQRNIADMRLAIENLTVQQQQQDDEDPELEDDAHNARGAPRGHRPRGWVPLGRNGRGQDEEDGLGKPKFSIPKFEGGADVEEYLTWELKIEKLWSLHPHYSEDRKIKLASSEFDGYALRWWDSLVRNLDEDGAQPIRTWRAMKEAMTSRFVPTNYMRNIFDKLTLLRQGVKTVDEYYMEMEMLMQRGRVRESLEMTMQRFLNGLNWLKKQRLKDVLRELGVLHPARYGAGAFNALRSLLYSA</sequence>
<keyword evidence="4" id="KW-1185">Reference proteome</keyword>
<comment type="caution">
    <text evidence="3">The sequence shown here is derived from an EMBL/GenBank/DDBJ whole genome shotgun (WGS) entry which is preliminary data.</text>
</comment>
<name>A0AAD8RL87_LOLMU</name>
<feature type="domain" description="Retrotransposon gag" evidence="2">
    <location>
        <begin position="276"/>
        <end position="374"/>
    </location>
</feature>
<accession>A0AAD8RL87</accession>
<gene>
    <name evidence="3" type="ORF">QYE76_026890</name>
</gene>
<evidence type="ECO:0000256" key="1">
    <source>
        <dbReference type="SAM" id="MobiDB-lite"/>
    </source>
</evidence>
<evidence type="ECO:0000313" key="3">
    <source>
        <dbReference type="EMBL" id="KAK1621373.1"/>
    </source>
</evidence>
<dbReference type="PANTHER" id="PTHR35046">
    <property type="entry name" value="ZINC KNUCKLE (CCHC-TYPE) FAMILY PROTEIN"/>
    <property type="match status" value="1"/>
</dbReference>
<organism evidence="3 4">
    <name type="scientific">Lolium multiflorum</name>
    <name type="common">Italian ryegrass</name>
    <name type="synonym">Lolium perenne subsp. multiflorum</name>
    <dbReference type="NCBI Taxonomy" id="4521"/>
    <lineage>
        <taxon>Eukaryota</taxon>
        <taxon>Viridiplantae</taxon>
        <taxon>Streptophyta</taxon>
        <taxon>Embryophyta</taxon>
        <taxon>Tracheophyta</taxon>
        <taxon>Spermatophyta</taxon>
        <taxon>Magnoliopsida</taxon>
        <taxon>Liliopsida</taxon>
        <taxon>Poales</taxon>
        <taxon>Poaceae</taxon>
        <taxon>BOP clade</taxon>
        <taxon>Pooideae</taxon>
        <taxon>Poodae</taxon>
        <taxon>Poeae</taxon>
        <taxon>Poeae Chloroplast Group 2 (Poeae type)</taxon>
        <taxon>Loliodinae</taxon>
        <taxon>Loliinae</taxon>
        <taxon>Lolium</taxon>
    </lineage>
</organism>
<dbReference type="PANTHER" id="PTHR35046:SF9">
    <property type="entry name" value="RNA-DIRECTED DNA POLYMERASE"/>
    <property type="match status" value="1"/>
</dbReference>
<dbReference type="EMBL" id="JAUUTY010000006">
    <property type="protein sequence ID" value="KAK1621373.1"/>
    <property type="molecule type" value="Genomic_DNA"/>
</dbReference>
<reference evidence="3" key="1">
    <citation type="submission" date="2023-07" db="EMBL/GenBank/DDBJ databases">
        <title>A chromosome-level genome assembly of Lolium multiflorum.</title>
        <authorList>
            <person name="Chen Y."/>
            <person name="Copetti D."/>
            <person name="Kolliker R."/>
            <person name="Studer B."/>
        </authorList>
    </citation>
    <scope>NUCLEOTIDE SEQUENCE</scope>
    <source>
        <strain evidence="3">02402/16</strain>
        <tissue evidence="3">Leaf</tissue>
    </source>
</reference>
<protein>
    <recommendedName>
        <fullName evidence="2">Retrotransposon gag domain-containing protein</fullName>
    </recommendedName>
</protein>